<proteinExistence type="predicted"/>
<dbReference type="AlphaFoldDB" id="W1TWE5"/>
<dbReference type="Proteomes" id="UP000018846">
    <property type="component" value="Unassembled WGS sequence"/>
</dbReference>
<reference evidence="1 2" key="1">
    <citation type="submission" date="2013-12" db="EMBL/GenBank/DDBJ databases">
        <title>A Varibaculum cambriense genome reconstructed from a premature infant gut community with otherwise low bacterial novelty that shifts toward anaerobic metabolism during the third week of life.</title>
        <authorList>
            <person name="Brown C.T."/>
            <person name="Sharon I."/>
            <person name="Thomas B.C."/>
            <person name="Castelle C.J."/>
            <person name="Morowitz M.J."/>
            <person name="Banfield J.F."/>
        </authorList>
    </citation>
    <scope>NUCLEOTIDE SEQUENCE [LARGE SCALE GENOMIC DNA]</scope>
    <source>
        <strain evidence="2">DORA_7</strain>
    </source>
</reference>
<dbReference type="EMBL" id="AZMF01000113">
    <property type="protein sequence ID" value="ETI85685.1"/>
    <property type="molecule type" value="Genomic_DNA"/>
</dbReference>
<evidence type="ECO:0000313" key="2">
    <source>
        <dbReference type="Proteomes" id="UP000018846"/>
    </source>
</evidence>
<accession>W1TWE5</accession>
<sequence>MTLVETLAISTANQRVVSPLLCGSHPYPYGSLTYRFFILTILHLRMIVNPKWLFLKISFHSYCGKQRTILLQISSTKDLGAAIFSLA</sequence>
<name>W1TWE5_STRAP</name>
<protein>
    <submittedName>
        <fullName evidence="1">Uncharacterized protein</fullName>
    </submittedName>
</protein>
<organism evidence="1 2">
    <name type="scientific">Streptococcus anginosus DORA_7</name>
    <dbReference type="NCBI Taxonomy" id="1403946"/>
    <lineage>
        <taxon>Bacteria</taxon>
        <taxon>Bacillati</taxon>
        <taxon>Bacillota</taxon>
        <taxon>Bacilli</taxon>
        <taxon>Lactobacillales</taxon>
        <taxon>Streptococcaceae</taxon>
        <taxon>Streptococcus</taxon>
        <taxon>Streptococcus anginosus group</taxon>
    </lineage>
</organism>
<evidence type="ECO:0000313" key="1">
    <source>
        <dbReference type="EMBL" id="ETI85685.1"/>
    </source>
</evidence>
<comment type="caution">
    <text evidence="1">The sequence shown here is derived from an EMBL/GenBank/DDBJ whole genome shotgun (WGS) entry which is preliminary data.</text>
</comment>
<gene>
    <name evidence="1" type="ORF">Q615_SPAC00113G0360</name>
</gene>